<feature type="transmembrane region" description="Helical" evidence="2">
    <location>
        <begin position="59"/>
        <end position="77"/>
    </location>
</feature>
<evidence type="ECO:0000256" key="1">
    <source>
        <dbReference type="SAM" id="MobiDB-lite"/>
    </source>
</evidence>
<keyword evidence="2" id="KW-0472">Membrane</keyword>
<feature type="compositionally biased region" description="Basic and acidic residues" evidence="1">
    <location>
        <begin position="157"/>
        <end position="169"/>
    </location>
</feature>
<reference evidence="3 4" key="1">
    <citation type="submission" date="2022-06" db="EMBL/GenBank/DDBJ databases">
        <title>Haloarcula sp. a new haloarchaeum isolate from saline soil.</title>
        <authorList>
            <person name="Strakova D."/>
            <person name="Galisteo C."/>
            <person name="Sanchez-Porro C."/>
            <person name="Ventosa A."/>
        </authorList>
    </citation>
    <scope>NUCLEOTIDE SEQUENCE [LARGE SCALE GENOMIC DNA]</scope>
    <source>
        <strain evidence="3 4">S1CR25-12</strain>
    </source>
</reference>
<evidence type="ECO:0000313" key="3">
    <source>
        <dbReference type="EMBL" id="MDS0261467.1"/>
    </source>
</evidence>
<feature type="region of interest" description="Disordered" evidence="1">
    <location>
        <begin position="157"/>
        <end position="183"/>
    </location>
</feature>
<accession>A0ABU2FGU6</accession>
<feature type="transmembrane region" description="Helical" evidence="2">
    <location>
        <begin position="35"/>
        <end position="53"/>
    </location>
</feature>
<keyword evidence="4" id="KW-1185">Reference proteome</keyword>
<feature type="compositionally biased region" description="Polar residues" evidence="1">
    <location>
        <begin position="170"/>
        <end position="183"/>
    </location>
</feature>
<feature type="region of interest" description="Disordered" evidence="1">
    <location>
        <begin position="1"/>
        <end position="23"/>
    </location>
</feature>
<keyword evidence="2" id="KW-0812">Transmembrane</keyword>
<keyword evidence="2" id="KW-1133">Transmembrane helix</keyword>
<name>A0ABU2FGU6_9EURY</name>
<dbReference type="EMBL" id="JAMQON010000006">
    <property type="protein sequence ID" value="MDS0261467.1"/>
    <property type="molecule type" value="Genomic_DNA"/>
</dbReference>
<dbReference type="RefSeq" id="WP_310921320.1">
    <property type="nucleotide sequence ID" value="NZ_JAMQON010000006.1"/>
</dbReference>
<gene>
    <name evidence="3" type="ORF">NDI56_18860</name>
</gene>
<evidence type="ECO:0000313" key="4">
    <source>
        <dbReference type="Proteomes" id="UP001259659"/>
    </source>
</evidence>
<protein>
    <recommendedName>
        <fullName evidence="5">DUF445 family protein</fullName>
    </recommendedName>
</protein>
<sequence>MPPRRRERARSDERRTVSERRDGGGSMLNPLRVDAAVDLAYGGLILLAIALIATFEFGIGIAFGLGVFSAYLLHVVWKMARFDPDWMTAVLEETVEHAVDDSVGRAVDDTVERAVDDSVERVVDDSLEEAMGVKVEQQVDETIGDQLDTVQEQVEAVDDRLAGRHRSDGSESAATDSGTDGGE</sequence>
<dbReference type="Proteomes" id="UP001259659">
    <property type="component" value="Unassembled WGS sequence"/>
</dbReference>
<evidence type="ECO:0000256" key="2">
    <source>
        <dbReference type="SAM" id="Phobius"/>
    </source>
</evidence>
<proteinExistence type="predicted"/>
<feature type="compositionally biased region" description="Basic and acidic residues" evidence="1">
    <location>
        <begin position="9"/>
        <end position="23"/>
    </location>
</feature>
<organism evidence="3 4">
    <name type="scientific">Haloarcula saliterrae</name>
    <dbReference type="NCBI Taxonomy" id="2950534"/>
    <lineage>
        <taxon>Archaea</taxon>
        <taxon>Methanobacteriati</taxon>
        <taxon>Methanobacteriota</taxon>
        <taxon>Stenosarchaea group</taxon>
        <taxon>Halobacteria</taxon>
        <taxon>Halobacteriales</taxon>
        <taxon>Haloarculaceae</taxon>
        <taxon>Haloarcula</taxon>
    </lineage>
</organism>
<evidence type="ECO:0008006" key="5">
    <source>
        <dbReference type="Google" id="ProtNLM"/>
    </source>
</evidence>
<comment type="caution">
    <text evidence="3">The sequence shown here is derived from an EMBL/GenBank/DDBJ whole genome shotgun (WGS) entry which is preliminary data.</text>
</comment>